<feature type="transmembrane region" description="Helical" evidence="6">
    <location>
        <begin position="43"/>
        <end position="64"/>
    </location>
</feature>
<feature type="transmembrane region" description="Helical" evidence="6">
    <location>
        <begin position="232"/>
        <end position="253"/>
    </location>
</feature>
<dbReference type="CDD" id="cd13124">
    <property type="entry name" value="MATE_SpoVB_like"/>
    <property type="match status" value="1"/>
</dbReference>
<feature type="transmembrane region" description="Helical" evidence="6">
    <location>
        <begin position="408"/>
        <end position="432"/>
    </location>
</feature>
<feature type="transmembrane region" description="Helical" evidence="6">
    <location>
        <begin position="167"/>
        <end position="185"/>
    </location>
</feature>
<feature type="transmembrane region" description="Helical" evidence="6">
    <location>
        <begin position="85"/>
        <end position="108"/>
    </location>
</feature>
<dbReference type="InterPro" id="IPR002797">
    <property type="entry name" value="Polysacc_synth"/>
</dbReference>
<dbReference type="Proteomes" id="UP000216498">
    <property type="component" value="Unassembled WGS sequence"/>
</dbReference>
<feature type="transmembrane region" description="Helical" evidence="6">
    <location>
        <begin position="128"/>
        <end position="146"/>
    </location>
</feature>
<evidence type="ECO:0000256" key="1">
    <source>
        <dbReference type="ARBA" id="ARBA00004651"/>
    </source>
</evidence>
<accession>A0A265NCI5</accession>
<dbReference type="GO" id="GO:0005886">
    <property type="term" value="C:plasma membrane"/>
    <property type="evidence" value="ECO:0007669"/>
    <property type="project" value="UniProtKB-SubCell"/>
</dbReference>
<name>A0A265NCI5_9BACI</name>
<feature type="transmembrane region" description="Helical" evidence="6">
    <location>
        <begin position="285"/>
        <end position="304"/>
    </location>
</feature>
<sequence>MGGSETNKLVKGALLLTMAGLLSKVLSAGYRIPLQNLTGDIGFYIYQQVYPILGMAIVLSLYGFPSALSKIAAEIKEKGDRLSFTGFYLPLFFILLTINGAIFLFLFFNAPSLAIWVGDAKLTNAYRLAAFIFLLIPFSALARGAFQSEYEMKPTALSQVGEQFIRVIIIIAAAIYIVFQSQSLYKIGQSAAMASIAGAGASILILAVFFVKRKPISNQRQGTIPWNFYVRTVLTLGIVASLNHMILLVIQFADAFTLLPGLQQYGLSKFEAMEAKGVFDRGQPLIQLGTVLGSSFALALIPSISKQKLKNNPVEIYHYIRTSMLFSFYLAVGATVGLITIFPEANQLLFQNNKGTMDLQILVLSIFLCSMAITASSILQGLGYIKRTAGFVLIALFIKWIGNQMLVPFIGITGSAAATVFSLFVLCTAVLFELNRKLPELQFFQKIKWTALLKAIIAMIVFLLLVDYIFTHTFSTNRLVLLVYVIFIALTGGIIYIFSLLKGRAFTESELKMLPYASLFIRIHNGRNKHES</sequence>
<evidence type="ECO:0000256" key="3">
    <source>
        <dbReference type="ARBA" id="ARBA00022692"/>
    </source>
</evidence>
<proteinExistence type="predicted"/>
<organism evidence="7 8">
    <name type="scientific">Virgibacillus indicus</name>
    <dbReference type="NCBI Taxonomy" id="2024554"/>
    <lineage>
        <taxon>Bacteria</taxon>
        <taxon>Bacillati</taxon>
        <taxon>Bacillota</taxon>
        <taxon>Bacilli</taxon>
        <taxon>Bacillales</taxon>
        <taxon>Bacillaceae</taxon>
        <taxon>Virgibacillus</taxon>
    </lineage>
</organism>
<comment type="caution">
    <text evidence="7">The sequence shown here is derived from an EMBL/GenBank/DDBJ whole genome shotgun (WGS) entry which is preliminary data.</text>
</comment>
<evidence type="ECO:0000313" key="8">
    <source>
        <dbReference type="Proteomes" id="UP000216498"/>
    </source>
</evidence>
<keyword evidence="3 6" id="KW-0812">Transmembrane</keyword>
<evidence type="ECO:0000256" key="4">
    <source>
        <dbReference type="ARBA" id="ARBA00022989"/>
    </source>
</evidence>
<feature type="transmembrane region" description="Helical" evidence="6">
    <location>
        <begin position="359"/>
        <end position="379"/>
    </location>
</feature>
<keyword evidence="4 6" id="KW-1133">Transmembrane helix</keyword>
<feature type="transmembrane region" description="Helical" evidence="6">
    <location>
        <begin position="482"/>
        <end position="501"/>
    </location>
</feature>
<dbReference type="AlphaFoldDB" id="A0A265NCI5"/>
<dbReference type="RefSeq" id="WP_094885186.1">
    <property type="nucleotide sequence ID" value="NZ_NPMS01000002.1"/>
</dbReference>
<evidence type="ECO:0000256" key="6">
    <source>
        <dbReference type="SAM" id="Phobius"/>
    </source>
</evidence>
<dbReference type="Pfam" id="PF01943">
    <property type="entry name" value="Polysacc_synt"/>
    <property type="match status" value="1"/>
</dbReference>
<keyword evidence="2" id="KW-1003">Cell membrane</keyword>
<feature type="transmembrane region" description="Helical" evidence="6">
    <location>
        <begin position="384"/>
        <end position="402"/>
    </location>
</feature>
<comment type="subcellular location">
    <subcellularLocation>
        <location evidence="1">Cell membrane</location>
        <topology evidence="1">Multi-pass membrane protein</topology>
    </subcellularLocation>
</comment>
<feature type="transmembrane region" description="Helical" evidence="6">
    <location>
        <begin position="316"/>
        <end position="339"/>
    </location>
</feature>
<gene>
    <name evidence="7" type="ORF">CIL03_07430</name>
</gene>
<keyword evidence="8" id="KW-1185">Reference proteome</keyword>
<dbReference type="EMBL" id="NPMS01000002">
    <property type="protein sequence ID" value="OZU89531.1"/>
    <property type="molecule type" value="Genomic_DNA"/>
</dbReference>
<dbReference type="PANTHER" id="PTHR30250">
    <property type="entry name" value="PST FAMILY PREDICTED COLANIC ACID TRANSPORTER"/>
    <property type="match status" value="1"/>
</dbReference>
<dbReference type="InterPro" id="IPR024923">
    <property type="entry name" value="PG_synth_SpoVB"/>
</dbReference>
<reference evidence="7 8" key="1">
    <citation type="submission" date="2017-08" db="EMBL/GenBank/DDBJ databases">
        <title>Virgibacillus indicus sp. nov. and Virgibacillus profoundi sp. nov, two moderately halophilic bacteria isolated from marine sediment by using the Microfluidic Streak Plate.</title>
        <authorList>
            <person name="Xu B."/>
            <person name="Hu B."/>
            <person name="Wang J."/>
            <person name="Zhu Y."/>
            <person name="Huang L."/>
            <person name="Du W."/>
            <person name="Huang Y."/>
        </authorList>
    </citation>
    <scope>NUCLEOTIDE SEQUENCE [LARGE SCALE GENOMIC DNA]</scope>
    <source>
        <strain evidence="7 8">IO3-P2-C2</strain>
    </source>
</reference>
<dbReference type="InterPro" id="IPR050833">
    <property type="entry name" value="Poly_Biosynth_Transport"/>
</dbReference>
<keyword evidence="5 6" id="KW-0472">Membrane</keyword>
<feature type="transmembrane region" description="Helical" evidence="6">
    <location>
        <begin position="452"/>
        <end position="470"/>
    </location>
</feature>
<feature type="transmembrane region" description="Helical" evidence="6">
    <location>
        <begin position="191"/>
        <end position="211"/>
    </location>
</feature>
<dbReference type="PANTHER" id="PTHR30250:SF29">
    <property type="entry name" value="POLYSACCHARIDE BIOSYNTHESIS PROTEIN C-TERMINAL DOMAIN-CONTAINING PROTEIN"/>
    <property type="match status" value="1"/>
</dbReference>
<evidence type="ECO:0000256" key="5">
    <source>
        <dbReference type="ARBA" id="ARBA00023136"/>
    </source>
</evidence>
<dbReference type="OrthoDB" id="9775950at2"/>
<protein>
    <submittedName>
        <fullName evidence="7">Low temperature requirement protein B</fullName>
    </submittedName>
</protein>
<evidence type="ECO:0000256" key="2">
    <source>
        <dbReference type="ARBA" id="ARBA00022475"/>
    </source>
</evidence>
<evidence type="ECO:0000313" key="7">
    <source>
        <dbReference type="EMBL" id="OZU89531.1"/>
    </source>
</evidence>